<evidence type="ECO:0000313" key="2">
    <source>
        <dbReference type="Proteomes" id="UP000277204"/>
    </source>
</evidence>
<proteinExistence type="predicted"/>
<organism evidence="1 2">
    <name type="scientific">Schistosoma margrebowiei</name>
    <dbReference type="NCBI Taxonomy" id="48269"/>
    <lineage>
        <taxon>Eukaryota</taxon>
        <taxon>Metazoa</taxon>
        <taxon>Spiralia</taxon>
        <taxon>Lophotrochozoa</taxon>
        <taxon>Platyhelminthes</taxon>
        <taxon>Trematoda</taxon>
        <taxon>Digenea</taxon>
        <taxon>Strigeidida</taxon>
        <taxon>Schistosomatoidea</taxon>
        <taxon>Schistosomatidae</taxon>
        <taxon>Schistosoma</taxon>
    </lineage>
</organism>
<keyword evidence="2" id="KW-1185">Reference proteome</keyword>
<name>A0A183N566_9TREM</name>
<protein>
    <submittedName>
        <fullName evidence="1">Uncharacterized protein</fullName>
    </submittedName>
</protein>
<dbReference type="EMBL" id="UZAI01019710">
    <property type="protein sequence ID" value="VDP47230.1"/>
    <property type="molecule type" value="Genomic_DNA"/>
</dbReference>
<dbReference type="AlphaFoldDB" id="A0A183N566"/>
<reference evidence="1 2" key="1">
    <citation type="submission" date="2018-11" db="EMBL/GenBank/DDBJ databases">
        <authorList>
            <consortium name="Pathogen Informatics"/>
        </authorList>
    </citation>
    <scope>NUCLEOTIDE SEQUENCE [LARGE SCALE GENOMIC DNA]</scope>
    <source>
        <strain evidence="1 2">Zambia</strain>
    </source>
</reference>
<sequence length="77" mass="8491">MSSALNPDQICDAILSDLACLDDVLISIEIVIKCEEQLQHELKSDYGPYGVASDDICFHSGSFTSVVPNERDKYIPN</sequence>
<dbReference type="Proteomes" id="UP000277204">
    <property type="component" value="Unassembled WGS sequence"/>
</dbReference>
<accession>A0A183N566</accession>
<gene>
    <name evidence="1" type="ORF">SMRZ_LOCUS23441</name>
</gene>
<evidence type="ECO:0000313" key="1">
    <source>
        <dbReference type="EMBL" id="VDP47230.1"/>
    </source>
</evidence>